<proteinExistence type="predicted"/>
<evidence type="ECO:0000313" key="1">
    <source>
        <dbReference type="EMBL" id="CAB9502659.1"/>
    </source>
</evidence>
<reference evidence="1" key="1">
    <citation type="submission" date="2020-06" db="EMBL/GenBank/DDBJ databases">
        <authorList>
            <consortium name="Plant Systems Biology data submission"/>
        </authorList>
    </citation>
    <scope>NUCLEOTIDE SEQUENCE</scope>
    <source>
        <strain evidence="1">D6</strain>
    </source>
</reference>
<dbReference type="AlphaFoldDB" id="A0A9N8DHA2"/>
<dbReference type="Proteomes" id="UP001153069">
    <property type="component" value="Unassembled WGS sequence"/>
</dbReference>
<organism evidence="1 2">
    <name type="scientific">Seminavis robusta</name>
    <dbReference type="NCBI Taxonomy" id="568900"/>
    <lineage>
        <taxon>Eukaryota</taxon>
        <taxon>Sar</taxon>
        <taxon>Stramenopiles</taxon>
        <taxon>Ochrophyta</taxon>
        <taxon>Bacillariophyta</taxon>
        <taxon>Bacillariophyceae</taxon>
        <taxon>Bacillariophycidae</taxon>
        <taxon>Naviculales</taxon>
        <taxon>Naviculaceae</taxon>
        <taxon>Seminavis</taxon>
    </lineage>
</organism>
<dbReference type="EMBL" id="CAICTM010000141">
    <property type="protein sequence ID" value="CAB9502659.1"/>
    <property type="molecule type" value="Genomic_DNA"/>
</dbReference>
<name>A0A9N8DHA2_9STRA</name>
<dbReference type="OrthoDB" id="40028at2759"/>
<keyword evidence="2" id="KW-1185">Reference proteome</keyword>
<accession>A0A9N8DHA2</accession>
<sequence>MFGQQEDSDPTSADIGKFIPNAELEEWFSKMQSKYPQIFLKDDKVFGEDGAQHGQGQKLMTYFDNDPSKPMKCEVVGSRWFREFGDVTPMYVIKMGNELSQIAFTSAHEEGGWKKGWNVAPTP</sequence>
<evidence type="ECO:0000313" key="2">
    <source>
        <dbReference type="Proteomes" id="UP001153069"/>
    </source>
</evidence>
<gene>
    <name evidence="1" type="ORF">SEMRO_142_G066350.1</name>
</gene>
<comment type="caution">
    <text evidence="1">The sequence shown here is derived from an EMBL/GenBank/DDBJ whole genome shotgun (WGS) entry which is preliminary data.</text>
</comment>
<protein>
    <submittedName>
        <fullName evidence="1">Uncharacterized protein</fullName>
    </submittedName>
</protein>